<evidence type="ECO:0000256" key="1">
    <source>
        <dbReference type="SAM" id="MobiDB-lite"/>
    </source>
</evidence>
<evidence type="ECO:0000313" key="3">
    <source>
        <dbReference type="Proteomes" id="UP000001798"/>
    </source>
</evidence>
<reference evidence="2 3" key="2">
    <citation type="journal article" date="2012" name="Eukaryot. Cell">
        <title>Genome update of Botrytis cinerea strains B05.10 and T4.</title>
        <authorList>
            <person name="Staats M."/>
            <person name="van Kan J.A."/>
        </authorList>
    </citation>
    <scope>NUCLEOTIDE SEQUENCE [LARGE SCALE GENOMIC DNA]</scope>
    <source>
        <strain evidence="2 3">B05.10</strain>
    </source>
</reference>
<dbReference type="EMBL" id="CP009814">
    <property type="protein sequence ID" value="ATZ53995.1"/>
    <property type="molecule type" value="Genomic_DNA"/>
</dbReference>
<gene>
    <name evidence="2" type="ORF">BCIN_10g00220</name>
</gene>
<feature type="compositionally biased region" description="Basic residues" evidence="1">
    <location>
        <begin position="1"/>
        <end position="13"/>
    </location>
</feature>
<dbReference type="AlphaFoldDB" id="A0A384JTS9"/>
<proteinExistence type="predicted"/>
<dbReference type="OrthoDB" id="3496085at2759"/>
<dbReference type="Proteomes" id="UP000001798">
    <property type="component" value="Chromosome 10"/>
</dbReference>
<keyword evidence="3" id="KW-1185">Reference proteome</keyword>
<dbReference type="VEuPathDB" id="FungiDB:Bcin10g00220"/>
<dbReference type="RefSeq" id="XP_024551170.1">
    <property type="nucleotide sequence ID" value="XM_024695375.1"/>
</dbReference>
<feature type="compositionally biased region" description="Basic and acidic residues" evidence="1">
    <location>
        <begin position="14"/>
        <end position="24"/>
    </location>
</feature>
<feature type="region of interest" description="Disordered" evidence="1">
    <location>
        <begin position="1"/>
        <end position="31"/>
    </location>
</feature>
<evidence type="ECO:0000313" key="2">
    <source>
        <dbReference type="EMBL" id="ATZ53995.1"/>
    </source>
</evidence>
<protein>
    <submittedName>
        <fullName evidence="2">Uncharacterized protein</fullName>
    </submittedName>
</protein>
<organism evidence="2 3">
    <name type="scientific">Botryotinia fuckeliana (strain B05.10)</name>
    <name type="common">Noble rot fungus</name>
    <name type="synonym">Botrytis cinerea</name>
    <dbReference type="NCBI Taxonomy" id="332648"/>
    <lineage>
        <taxon>Eukaryota</taxon>
        <taxon>Fungi</taxon>
        <taxon>Dikarya</taxon>
        <taxon>Ascomycota</taxon>
        <taxon>Pezizomycotina</taxon>
        <taxon>Leotiomycetes</taxon>
        <taxon>Helotiales</taxon>
        <taxon>Sclerotiniaceae</taxon>
        <taxon>Botrytis</taxon>
    </lineage>
</organism>
<accession>A0A384JTS9</accession>
<reference evidence="2 3" key="1">
    <citation type="journal article" date="2011" name="PLoS Genet.">
        <title>Genomic analysis of the necrotrophic fungal pathogens Sclerotinia sclerotiorum and Botrytis cinerea.</title>
        <authorList>
            <person name="Amselem J."/>
            <person name="Cuomo C.A."/>
            <person name="van Kan J.A."/>
            <person name="Viaud M."/>
            <person name="Benito E.P."/>
            <person name="Couloux A."/>
            <person name="Coutinho P.M."/>
            <person name="de Vries R.P."/>
            <person name="Dyer P.S."/>
            <person name="Fillinger S."/>
            <person name="Fournier E."/>
            <person name="Gout L."/>
            <person name="Hahn M."/>
            <person name="Kohn L."/>
            <person name="Lapalu N."/>
            <person name="Plummer K.M."/>
            <person name="Pradier J.M."/>
            <person name="Quevillon E."/>
            <person name="Sharon A."/>
            <person name="Simon A."/>
            <person name="ten Have A."/>
            <person name="Tudzynski B."/>
            <person name="Tudzynski P."/>
            <person name="Wincker P."/>
            <person name="Andrew M."/>
            <person name="Anthouard V."/>
            <person name="Beever R.E."/>
            <person name="Beffa R."/>
            <person name="Benoit I."/>
            <person name="Bouzid O."/>
            <person name="Brault B."/>
            <person name="Chen Z."/>
            <person name="Choquer M."/>
            <person name="Collemare J."/>
            <person name="Cotton P."/>
            <person name="Danchin E.G."/>
            <person name="Da Silva C."/>
            <person name="Gautier A."/>
            <person name="Giraud C."/>
            <person name="Giraud T."/>
            <person name="Gonzalez C."/>
            <person name="Grossetete S."/>
            <person name="Guldener U."/>
            <person name="Henrissat B."/>
            <person name="Howlett B.J."/>
            <person name="Kodira C."/>
            <person name="Kretschmer M."/>
            <person name="Lappartient A."/>
            <person name="Leroch M."/>
            <person name="Levis C."/>
            <person name="Mauceli E."/>
            <person name="Neuveglise C."/>
            <person name="Oeser B."/>
            <person name="Pearson M."/>
            <person name="Poulain J."/>
            <person name="Poussereau N."/>
            <person name="Quesneville H."/>
            <person name="Rascle C."/>
            <person name="Schumacher J."/>
            <person name="Segurens B."/>
            <person name="Sexton A."/>
            <person name="Silva E."/>
            <person name="Sirven C."/>
            <person name="Soanes D.M."/>
            <person name="Talbot N.J."/>
            <person name="Templeton M."/>
            <person name="Yandava C."/>
            <person name="Yarden O."/>
            <person name="Zeng Q."/>
            <person name="Rollins J.A."/>
            <person name="Lebrun M.H."/>
            <person name="Dickman M."/>
        </authorList>
    </citation>
    <scope>NUCLEOTIDE SEQUENCE [LARGE SCALE GENOMIC DNA]</scope>
    <source>
        <strain evidence="2 3">B05.10</strain>
    </source>
</reference>
<name>A0A384JTS9_BOTFB</name>
<sequence length="76" mass="8898">MAKTKAKPKKYKTRAAERRAELRRKGLPIPPPRTIFLPPSLMDLLTTREKRVYTKKYRCKLIIFPCLGVQDLITEI</sequence>
<reference evidence="2 3" key="3">
    <citation type="journal article" date="2017" name="Mol. Plant Pathol.">
        <title>A gapless genome sequence of the fungus Botrytis cinerea.</title>
        <authorList>
            <person name="Van Kan J.A."/>
            <person name="Stassen J.H."/>
            <person name="Mosbach A."/>
            <person name="Van Der Lee T.A."/>
            <person name="Faino L."/>
            <person name="Farmer A.D."/>
            <person name="Papasotiriou D.G."/>
            <person name="Zhou S."/>
            <person name="Seidl M.F."/>
            <person name="Cottam E."/>
            <person name="Edel D."/>
            <person name="Hahn M."/>
            <person name="Schwartz D.C."/>
            <person name="Dietrich R.A."/>
            <person name="Widdison S."/>
            <person name="Scalliet G."/>
        </authorList>
    </citation>
    <scope>NUCLEOTIDE SEQUENCE [LARGE SCALE GENOMIC DNA]</scope>
    <source>
        <strain evidence="2 3">B05.10</strain>
    </source>
</reference>
<dbReference type="GeneID" id="5434720"/>